<dbReference type="AlphaFoldDB" id="A0A0B2W1I6"/>
<protein>
    <submittedName>
        <fullName evidence="6">Nucleoside-diphosphatase uda-1</fullName>
    </submittedName>
</protein>
<feature type="chain" id="PRO_5002077857" evidence="5">
    <location>
        <begin position="26"/>
        <end position="570"/>
    </location>
</feature>
<feature type="signal peptide" evidence="5">
    <location>
        <begin position="1"/>
        <end position="25"/>
    </location>
</feature>
<evidence type="ECO:0000256" key="4">
    <source>
        <dbReference type="PIRSR" id="PIRSR600407-2"/>
    </source>
</evidence>
<keyword evidence="5" id="KW-0732">Signal</keyword>
<dbReference type="GO" id="GO:0016787">
    <property type="term" value="F:hydrolase activity"/>
    <property type="evidence" value="ECO:0007669"/>
    <property type="project" value="UniProtKB-KW"/>
</dbReference>
<feature type="binding site" evidence="4">
    <location>
        <begin position="300"/>
        <end position="304"/>
    </location>
    <ligand>
        <name>ATP</name>
        <dbReference type="ChEBI" id="CHEBI:30616"/>
    </ligand>
</feature>
<evidence type="ECO:0000256" key="5">
    <source>
        <dbReference type="SAM" id="SignalP"/>
    </source>
</evidence>
<organism evidence="6 7">
    <name type="scientific">Toxocara canis</name>
    <name type="common">Canine roundworm</name>
    <dbReference type="NCBI Taxonomy" id="6265"/>
    <lineage>
        <taxon>Eukaryota</taxon>
        <taxon>Metazoa</taxon>
        <taxon>Ecdysozoa</taxon>
        <taxon>Nematoda</taxon>
        <taxon>Chromadorea</taxon>
        <taxon>Rhabditida</taxon>
        <taxon>Spirurina</taxon>
        <taxon>Ascaridomorpha</taxon>
        <taxon>Ascaridoidea</taxon>
        <taxon>Toxocaridae</taxon>
        <taxon>Toxocara</taxon>
    </lineage>
</organism>
<dbReference type="Gene3D" id="3.30.420.150">
    <property type="entry name" value="Exopolyphosphatase. Domain 2"/>
    <property type="match status" value="1"/>
</dbReference>
<keyword evidence="4" id="KW-0547">Nucleotide-binding</keyword>
<dbReference type="OrthoDB" id="6372431at2759"/>
<keyword evidence="4" id="KW-0067">ATP-binding</keyword>
<dbReference type="PANTHER" id="PTHR11782:SF127">
    <property type="entry name" value="NTPASE, ISOFORM F"/>
    <property type="match status" value="1"/>
</dbReference>
<feature type="active site" description="Proton acceptor" evidence="3">
    <location>
        <position position="249"/>
    </location>
</feature>
<dbReference type="PANTHER" id="PTHR11782">
    <property type="entry name" value="ADENOSINE/GUANOSINE DIPHOSPHATASE"/>
    <property type="match status" value="1"/>
</dbReference>
<dbReference type="Pfam" id="PF01150">
    <property type="entry name" value="GDA1_CD39"/>
    <property type="match status" value="1"/>
</dbReference>
<evidence type="ECO:0000313" key="7">
    <source>
        <dbReference type="Proteomes" id="UP000031036"/>
    </source>
</evidence>
<dbReference type="OMA" id="CLVENMN"/>
<dbReference type="CDD" id="cd24046">
    <property type="entry name" value="ASKHA_NBD_NTPDase5-like"/>
    <property type="match status" value="1"/>
</dbReference>
<evidence type="ECO:0000256" key="2">
    <source>
        <dbReference type="ARBA" id="ARBA00022801"/>
    </source>
</evidence>
<proteinExistence type="inferred from homology"/>
<evidence type="ECO:0000256" key="3">
    <source>
        <dbReference type="PIRSR" id="PIRSR600407-1"/>
    </source>
</evidence>
<name>A0A0B2W1I6_TOXCA</name>
<dbReference type="STRING" id="6265.A0A0B2W1I6"/>
<dbReference type="Gene3D" id="3.30.420.40">
    <property type="match status" value="2"/>
</dbReference>
<accession>A0A0B2W1I6</accession>
<dbReference type="InterPro" id="IPR000407">
    <property type="entry name" value="GDA1_CD39_NTPase"/>
</dbReference>
<dbReference type="GO" id="GO:0005524">
    <property type="term" value="F:ATP binding"/>
    <property type="evidence" value="ECO:0007669"/>
    <property type="project" value="UniProtKB-KW"/>
</dbReference>
<keyword evidence="2" id="KW-0378">Hydrolase</keyword>
<evidence type="ECO:0000256" key="1">
    <source>
        <dbReference type="ARBA" id="ARBA00009283"/>
    </source>
</evidence>
<reference evidence="6 7" key="1">
    <citation type="submission" date="2014-11" db="EMBL/GenBank/DDBJ databases">
        <title>Genetic blueprint of the zoonotic pathogen Toxocara canis.</title>
        <authorList>
            <person name="Zhu X.-Q."/>
            <person name="Korhonen P.K."/>
            <person name="Cai H."/>
            <person name="Young N.D."/>
            <person name="Nejsum P."/>
            <person name="von Samson-Himmelstjerna G."/>
            <person name="Boag P.R."/>
            <person name="Tan P."/>
            <person name="Li Q."/>
            <person name="Min J."/>
            <person name="Yang Y."/>
            <person name="Wang X."/>
            <person name="Fang X."/>
            <person name="Hall R.S."/>
            <person name="Hofmann A."/>
            <person name="Sternberg P.W."/>
            <person name="Jex A.R."/>
            <person name="Gasser R.B."/>
        </authorList>
    </citation>
    <scope>NUCLEOTIDE SEQUENCE [LARGE SCALE GENOMIC DNA]</scope>
    <source>
        <strain evidence="6">PN_DK_2014</strain>
    </source>
</reference>
<keyword evidence="7" id="KW-1185">Reference proteome</keyword>
<sequence length="570" mass="63435">MNFVCRILLLIALIVVVSIVNEVLSSEHHAYDYWLRTNEQIEMDHCLLSDRIDEEKRSCRLFAIIIDAGSTGTRMHLFEFSYDLHKNALPLRVEKETFKEVKPGLSAFALEPKEAAASVSELLTTAKAAVPKAYWQHTPITLRATAGLRLLPKEQADTILSYVKPGLSAFALEPKEAAASVSELLTTAKAAVPKAYWQHTPITLRATAGLRLLPKEQADTILSYVEKQVAKSGFLLGVDGVGIMSGTDEGVFSWITLNVLIDRIKYIVPRKQNDANRERSRKDASVSDRNLAAAALDLGGGSTQVTFIPFDDNKAFAEVDKPKFSHQLSIFGNPIELYTHSYLGNGLVAARLGITQGSSAKLNGRSLMSYCLPADFTINNWDYAGNLWNVTGSSVASFTACLRSAIKYINETDVRRVPELNEHDLYVFSYFYDRGVQGGLIPHTLDNSGGRSTVSSYKEAAIHACSLSSEQIGPEHWQPWQCLDLSYIYALLRYGYGIDDNKQLFLAKRLRNMEMSWALGAAHDLLHRHMKKAIASRIVPTNSSTIKAFIQMHTYSEEDANVPFKYVFPI</sequence>
<comment type="similarity">
    <text evidence="1">Belongs to the GDA1/CD39 NTPase family.</text>
</comment>
<gene>
    <name evidence="6" type="primary">uda-1</name>
    <name evidence="6" type="ORF">Tcan_14981</name>
</gene>
<comment type="caution">
    <text evidence="6">The sequence shown here is derived from an EMBL/GenBank/DDBJ whole genome shotgun (WGS) entry which is preliminary data.</text>
</comment>
<dbReference type="Proteomes" id="UP000031036">
    <property type="component" value="Unassembled WGS sequence"/>
</dbReference>
<dbReference type="EMBL" id="JPKZ01000333">
    <property type="protein sequence ID" value="KHN87828.1"/>
    <property type="molecule type" value="Genomic_DNA"/>
</dbReference>
<evidence type="ECO:0000313" key="6">
    <source>
        <dbReference type="EMBL" id="KHN87828.1"/>
    </source>
</evidence>